<evidence type="ECO:0000313" key="2">
    <source>
        <dbReference type="Proteomes" id="UP001215280"/>
    </source>
</evidence>
<dbReference type="AlphaFoldDB" id="A0AAD7NVQ2"/>
<organism evidence="1 2">
    <name type="scientific">Mycena maculata</name>
    <dbReference type="NCBI Taxonomy" id="230809"/>
    <lineage>
        <taxon>Eukaryota</taxon>
        <taxon>Fungi</taxon>
        <taxon>Dikarya</taxon>
        <taxon>Basidiomycota</taxon>
        <taxon>Agaricomycotina</taxon>
        <taxon>Agaricomycetes</taxon>
        <taxon>Agaricomycetidae</taxon>
        <taxon>Agaricales</taxon>
        <taxon>Marasmiineae</taxon>
        <taxon>Mycenaceae</taxon>
        <taxon>Mycena</taxon>
    </lineage>
</organism>
<name>A0AAD7NVQ2_9AGAR</name>
<dbReference type="EMBL" id="JARJLG010000011">
    <property type="protein sequence ID" value="KAJ7776899.1"/>
    <property type="molecule type" value="Genomic_DNA"/>
</dbReference>
<dbReference type="Gene3D" id="3.80.10.10">
    <property type="entry name" value="Ribonuclease Inhibitor"/>
    <property type="match status" value="1"/>
</dbReference>
<keyword evidence="2" id="KW-1185">Reference proteome</keyword>
<proteinExistence type="predicted"/>
<reference evidence="1" key="1">
    <citation type="submission" date="2023-03" db="EMBL/GenBank/DDBJ databases">
        <title>Massive genome expansion in bonnet fungi (Mycena s.s.) driven by repeated elements and novel gene families across ecological guilds.</title>
        <authorList>
            <consortium name="Lawrence Berkeley National Laboratory"/>
            <person name="Harder C.B."/>
            <person name="Miyauchi S."/>
            <person name="Viragh M."/>
            <person name="Kuo A."/>
            <person name="Thoen E."/>
            <person name="Andreopoulos B."/>
            <person name="Lu D."/>
            <person name="Skrede I."/>
            <person name="Drula E."/>
            <person name="Henrissat B."/>
            <person name="Morin E."/>
            <person name="Kohler A."/>
            <person name="Barry K."/>
            <person name="LaButti K."/>
            <person name="Morin E."/>
            <person name="Salamov A."/>
            <person name="Lipzen A."/>
            <person name="Mereny Z."/>
            <person name="Hegedus B."/>
            <person name="Baldrian P."/>
            <person name="Stursova M."/>
            <person name="Weitz H."/>
            <person name="Taylor A."/>
            <person name="Grigoriev I.V."/>
            <person name="Nagy L.G."/>
            <person name="Martin F."/>
            <person name="Kauserud H."/>
        </authorList>
    </citation>
    <scope>NUCLEOTIDE SEQUENCE</scope>
    <source>
        <strain evidence="1">CBHHK188m</strain>
    </source>
</reference>
<sequence length="482" mass="53831">MSPPEHVPEELWLEVFRHLPLDTLRDVSTTSHIFGRLSRPFLFSHLDFHPYATRPYARHGFASHVLLLPEAAEVERVLERLNFWSSAGIAPFVRSCSITTWRKEGPGPSIFSTTDSPDVLLYPFFERLACFTGLQQLNAVVVHFTQAAIANLCRLPALTEMHIDTCNVVGGLESQTLSISVLSIRHDVRREDGIGLWVPLLRPDRLHELDLMCNLRVLGVTIEDIPPFPNLHTLSMTINLSRMSDTIAILSKFPSLQVLVLTGWGRLVYEADPLVPASDILPALRRYAGPHLTLPIFLTCATLTHLTTHYCSPSDLMAQLAGTRTPGSITSLYASFDDLDTGALGTLCAFFPQLTELRIRILFVADEDAFEDPLDSKTTAFFSALAETPALPRALERLMISWKFEYEDTDVRRPSAGSVPEFATVRDALVARCSNLTAFWLDGDHFVFGWRRMLDGPPVEARSCHSAEAGQMRGNVAAFWDM</sequence>
<evidence type="ECO:0000313" key="1">
    <source>
        <dbReference type="EMBL" id="KAJ7776899.1"/>
    </source>
</evidence>
<protein>
    <recommendedName>
        <fullName evidence="3">F-box domain-containing protein</fullName>
    </recommendedName>
</protein>
<evidence type="ECO:0008006" key="3">
    <source>
        <dbReference type="Google" id="ProtNLM"/>
    </source>
</evidence>
<gene>
    <name evidence="1" type="ORF">DFH07DRAFT_798134</name>
</gene>
<dbReference type="SUPFAM" id="SSF52047">
    <property type="entry name" value="RNI-like"/>
    <property type="match status" value="1"/>
</dbReference>
<comment type="caution">
    <text evidence="1">The sequence shown here is derived from an EMBL/GenBank/DDBJ whole genome shotgun (WGS) entry which is preliminary data.</text>
</comment>
<dbReference type="Proteomes" id="UP001215280">
    <property type="component" value="Unassembled WGS sequence"/>
</dbReference>
<accession>A0AAD7NVQ2</accession>
<dbReference type="InterPro" id="IPR032675">
    <property type="entry name" value="LRR_dom_sf"/>
</dbReference>